<dbReference type="NCBIfam" id="TIGR04257">
    <property type="entry name" value="nanowire_3heme"/>
    <property type="match status" value="2"/>
</dbReference>
<gene>
    <name evidence="2" type="ORF">SAMN05660860_00262</name>
</gene>
<dbReference type="STRING" id="392333.SAMN05660860_00262"/>
<evidence type="ECO:0000313" key="3">
    <source>
        <dbReference type="Proteomes" id="UP000182146"/>
    </source>
</evidence>
<sequence length="179" mass="19541">MKYFYFALLVLLGFPLFVEAGRIVDIATIEVDATGPVQFSHYRHLEKLGTNCKQCHNSLFHIRSSENPRVTMEDMAAGLSCGACHNGRQAFSATRNCYRCHPTREVNYSVPDIGDVLFSHQSHLSMFGCTDCHPELFRAGSGNPTVSMAQMEQGLSCGACHDGAGAFDVADNCAACHAM</sequence>
<feature type="domain" description="Cytochrome c7-like" evidence="1">
    <location>
        <begin position="37"/>
        <end position="101"/>
    </location>
</feature>
<dbReference type="RefSeq" id="WP_052446499.1">
    <property type="nucleotide sequence ID" value="NZ_FNGU01000001.1"/>
</dbReference>
<dbReference type="CDD" id="cd08168">
    <property type="entry name" value="Cytochrom_C3"/>
    <property type="match status" value="1"/>
</dbReference>
<dbReference type="InterPro" id="IPR029467">
    <property type="entry name" value="Cyt_c7-like"/>
</dbReference>
<dbReference type="EMBL" id="FNGU01000001">
    <property type="protein sequence ID" value="SDL29485.1"/>
    <property type="molecule type" value="Genomic_DNA"/>
</dbReference>
<protein>
    <submittedName>
        <fullName evidence="2">C(7)-type cytochrome triheme domain-containing protein</fullName>
    </submittedName>
</protein>
<dbReference type="PANTHER" id="PTHR39425">
    <property type="entry name" value="LIPOPROTEIN CYTOCHROME C"/>
    <property type="match status" value="1"/>
</dbReference>
<dbReference type="Pfam" id="PF14522">
    <property type="entry name" value="Cytochrome_C7"/>
    <property type="match status" value="2"/>
</dbReference>
<reference evidence="2 3" key="1">
    <citation type="submission" date="2016-10" db="EMBL/GenBank/DDBJ databases">
        <authorList>
            <person name="de Groot N.N."/>
        </authorList>
    </citation>
    <scope>NUCLEOTIDE SEQUENCE [LARGE SCALE GENOMIC DNA]</scope>
    <source>
        <strain evidence="2 3">DSM 17813</strain>
    </source>
</reference>
<dbReference type="InterPro" id="IPR026352">
    <property type="entry name" value="Nanowire_3heme"/>
</dbReference>
<dbReference type="Gene3D" id="3.90.10.10">
    <property type="entry name" value="Cytochrome C3"/>
    <property type="match status" value="2"/>
</dbReference>
<evidence type="ECO:0000313" key="2">
    <source>
        <dbReference type="EMBL" id="SDL29485.1"/>
    </source>
</evidence>
<dbReference type="OrthoDB" id="5391425at2"/>
<evidence type="ECO:0000259" key="1">
    <source>
        <dbReference type="Pfam" id="PF14522"/>
    </source>
</evidence>
<dbReference type="SUPFAM" id="SSF48695">
    <property type="entry name" value="Multiheme cytochromes"/>
    <property type="match status" value="1"/>
</dbReference>
<accession>A0A1G9IWP4</accession>
<dbReference type="AlphaFoldDB" id="A0A1G9IWP4"/>
<feature type="domain" description="Cytochrome c7-like" evidence="1">
    <location>
        <begin position="116"/>
        <end position="177"/>
    </location>
</feature>
<dbReference type="InterPro" id="IPR036280">
    <property type="entry name" value="Multihaem_cyt_sf"/>
</dbReference>
<dbReference type="PANTHER" id="PTHR39425:SF1">
    <property type="entry name" value="CYTOCHROME C7-LIKE DOMAIN-CONTAINING PROTEIN"/>
    <property type="match status" value="1"/>
</dbReference>
<name>A0A1G9IWP4_9BACT</name>
<proteinExistence type="predicted"/>
<organism evidence="2 3">
    <name type="scientific">Geoalkalibacter ferrihydriticus</name>
    <dbReference type="NCBI Taxonomy" id="392333"/>
    <lineage>
        <taxon>Bacteria</taxon>
        <taxon>Pseudomonadati</taxon>
        <taxon>Thermodesulfobacteriota</taxon>
        <taxon>Desulfuromonadia</taxon>
        <taxon>Desulfuromonadales</taxon>
        <taxon>Geoalkalibacteraceae</taxon>
        <taxon>Geoalkalibacter</taxon>
    </lineage>
</organism>
<dbReference type="Proteomes" id="UP000182146">
    <property type="component" value="Unassembled WGS sequence"/>
</dbReference>